<dbReference type="InterPro" id="IPR037047">
    <property type="entry name" value="PITH_dom_sf"/>
</dbReference>
<evidence type="ECO:0000313" key="4">
    <source>
        <dbReference type="EMBL" id="CAF0859565.1"/>
    </source>
</evidence>
<sequence>MRLVFLQESFNNVKQWLQEIDRYASENVNKLLVGNKCDLTAKKAVDYVKAKEYADSLSIQFLETSAKNATNVEQAFMKMATEIKYRISTTASDGAKPLSGINVKGKPIFEFNSLNIIEKSYYSTVIIAKMPVKQISTGSLQSELNSAGDKVVLVDFFAEWCGPCKTIAPHIDHLSSTHPNAVFLKIDVEKCQTEAEQYNITAMPTFLFFKYAKEVDRIKGANKELLESTLKKYYNDVPSKVVGHIDLKELIKVAESEALNEASPLQWQDAIIHHKGVLKSDVDEELILHIAFNQIIRLHSIIIEAPEDAGPKTVKLFINQTKTLDFTDAKRTDPVQTLEFEKKQLTEGTPVNLRFVKFQSVQSVTLFFQNNQDGTETTTINSIKFYGTPIQTTNMNDFKKADGKPIANM</sequence>
<dbReference type="CDD" id="cd02947">
    <property type="entry name" value="TRX_family"/>
    <property type="match status" value="1"/>
</dbReference>
<dbReference type="EMBL" id="CAJOBC010001006">
    <property type="protein sequence ID" value="CAF3647221.1"/>
    <property type="molecule type" value="Genomic_DNA"/>
</dbReference>
<dbReference type="AlphaFoldDB" id="A0A813WZN1"/>
<dbReference type="GO" id="GO:0005737">
    <property type="term" value="C:cytoplasm"/>
    <property type="evidence" value="ECO:0007669"/>
    <property type="project" value="UniProtKB-ARBA"/>
</dbReference>
<dbReference type="FunFam" id="3.40.50.300:FF:001447">
    <property type="entry name" value="Ras-related protein Rab-1B"/>
    <property type="match status" value="1"/>
</dbReference>
<organism evidence="4 6">
    <name type="scientific">Didymodactylos carnosus</name>
    <dbReference type="NCBI Taxonomy" id="1234261"/>
    <lineage>
        <taxon>Eukaryota</taxon>
        <taxon>Metazoa</taxon>
        <taxon>Spiralia</taxon>
        <taxon>Gnathifera</taxon>
        <taxon>Rotifera</taxon>
        <taxon>Eurotatoria</taxon>
        <taxon>Bdelloidea</taxon>
        <taxon>Philodinida</taxon>
        <taxon>Philodinidae</taxon>
        <taxon>Didymodactylos</taxon>
    </lineage>
</organism>
<protein>
    <recommendedName>
        <fullName evidence="7">Thioredoxin-like protein</fullName>
    </recommendedName>
</protein>
<evidence type="ECO:0008006" key="7">
    <source>
        <dbReference type="Google" id="ProtNLM"/>
    </source>
</evidence>
<dbReference type="InterPro" id="IPR010400">
    <property type="entry name" value="PITH_dom"/>
</dbReference>
<dbReference type="PROSITE" id="PS51352">
    <property type="entry name" value="THIOREDOXIN_2"/>
    <property type="match status" value="1"/>
</dbReference>
<dbReference type="Pfam" id="PF06201">
    <property type="entry name" value="PITH"/>
    <property type="match status" value="1"/>
</dbReference>
<feature type="domain" description="PITH" evidence="3">
    <location>
        <begin position="236"/>
        <end position="405"/>
    </location>
</feature>
<evidence type="ECO:0000313" key="5">
    <source>
        <dbReference type="EMBL" id="CAF3647221.1"/>
    </source>
</evidence>
<evidence type="ECO:0000259" key="2">
    <source>
        <dbReference type="PROSITE" id="PS51352"/>
    </source>
</evidence>
<dbReference type="SUPFAM" id="SSF52540">
    <property type="entry name" value="P-loop containing nucleoside triphosphate hydrolases"/>
    <property type="match status" value="1"/>
</dbReference>
<evidence type="ECO:0000256" key="1">
    <source>
        <dbReference type="ARBA" id="ARBA00023157"/>
    </source>
</evidence>
<comment type="caution">
    <text evidence="4">The sequence shown here is derived from an EMBL/GenBank/DDBJ whole genome shotgun (WGS) entry which is preliminary data.</text>
</comment>
<dbReference type="InterPro" id="IPR001806">
    <property type="entry name" value="Small_GTPase"/>
</dbReference>
<dbReference type="Pfam" id="PF00085">
    <property type="entry name" value="Thioredoxin"/>
    <property type="match status" value="1"/>
</dbReference>
<evidence type="ECO:0000313" key="6">
    <source>
        <dbReference type="Proteomes" id="UP000663829"/>
    </source>
</evidence>
<keyword evidence="1" id="KW-1015">Disulfide bond</keyword>
<evidence type="ECO:0000259" key="3">
    <source>
        <dbReference type="PROSITE" id="PS51532"/>
    </source>
</evidence>
<dbReference type="SMART" id="SM00175">
    <property type="entry name" value="RAB"/>
    <property type="match status" value="1"/>
</dbReference>
<dbReference type="PRINTS" id="PR00449">
    <property type="entry name" value="RASTRNSFRMNG"/>
</dbReference>
<dbReference type="Proteomes" id="UP000663829">
    <property type="component" value="Unassembled WGS sequence"/>
</dbReference>
<dbReference type="InterPro" id="IPR017937">
    <property type="entry name" value="Thioredoxin_CS"/>
</dbReference>
<dbReference type="PROSITE" id="PS51532">
    <property type="entry name" value="PITH"/>
    <property type="match status" value="1"/>
</dbReference>
<dbReference type="Gene3D" id="3.40.50.300">
    <property type="entry name" value="P-loop containing nucleotide triphosphate hydrolases"/>
    <property type="match status" value="1"/>
</dbReference>
<feature type="domain" description="Thioredoxin" evidence="2">
    <location>
        <begin position="89"/>
        <end position="259"/>
    </location>
</feature>
<dbReference type="InterPro" id="IPR013766">
    <property type="entry name" value="Thioredoxin_domain"/>
</dbReference>
<reference evidence="4" key="1">
    <citation type="submission" date="2021-02" db="EMBL/GenBank/DDBJ databases">
        <authorList>
            <person name="Nowell W R."/>
        </authorList>
    </citation>
    <scope>NUCLEOTIDE SEQUENCE</scope>
</reference>
<dbReference type="OrthoDB" id="2121326at2759"/>
<dbReference type="Proteomes" id="UP000681722">
    <property type="component" value="Unassembled WGS sequence"/>
</dbReference>
<dbReference type="PROSITE" id="PS51419">
    <property type="entry name" value="RAB"/>
    <property type="match status" value="1"/>
</dbReference>
<name>A0A813WZN1_9BILA</name>
<dbReference type="SUPFAM" id="SSF49785">
    <property type="entry name" value="Galactose-binding domain-like"/>
    <property type="match status" value="1"/>
</dbReference>
<dbReference type="SMART" id="SM00173">
    <property type="entry name" value="RAS"/>
    <property type="match status" value="1"/>
</dbReference>
<dbReference type="PANTHER" id="PTHR46115">
    <property type="entry name" value="THIOREDOXIN-LIKE PROTEIN 1"/>
    <property type="match status" value="1"/>
</dbReference>
<dbReference type="SUPFAM" id="SSF52833">
    <property type="entry name" value="Thioredoxin-like"/>
    <property type="match status" value="1"/>
</dbReference>
<gene>
    <name evidence="4" type="ORF">GPM918_LOCUS6512</name>
    <name evidence="5" type="ORF">SRO942_LOCUS6512</name>
</gene>
<dbReference type="Gene3D" id="2.60.120.470">
    <property type="entry name" value="PITH domain"/>
    <property type="match status" value="1"/>
</dbReference>
<proteinExistence type="predicted"/>
<dbReference type="PROSITE" id="PS00194">
    <property type="entry name" value="THIOREDOXIN_1"/>
    <property type="match status" value="1"/>
</dbReference>
<accession>A0A813WZN1</accession>
<dbReference type="Gene3D" id="3.40.30.10">
    <property type="entry name" value="Glutaredoxin"/>
    <property type="match status" value="1"/>
</dbReference>
<dbReference type="PROSITE" id="PS51421">
    <property type="entry name" value="RAS"/>
    <property type="match status" value="1"/>
</dbReference>
<dbReference type="InterPro" id="IPR027417">
    <property type="entry name" value="P-loop_NTPase"/>
</dbReference>
<keyword evidence="6" id="KW-1185">Reference proteome</keyword>
<dbReference type="InterPro" id="IPR008979">
    <property type="entry name" value="Galactose-bd-like_sf"/>
</dbReference>
<dbReference type="InterPro" id="IPR036249">
    <property type="entry name" value="Thioredoxin-like_sf"/>
</dbReference>
<dbReference type="GO" id="GO:0005525">
    <property type="term" value="F:GTP binding"/>
    <property type="evidence" value="ECO:0007669"/>
    <property type="project" value="InterPro"/>
</dbReference>
<dbReference type="GO" id="GO:0003924">
    <property type="term" value="F:GTPase activity"/>
    <property type="evidence" value="ECO:0007669"/>
    <property type="project" value="InterPro"/>
</dbReference>
<dbReference type="Pfam" id="PF00071">
    <property type="entry name" value="Ras"/>
    <property type="match status" value="1"/>
</dbReference>
<dbReference type="EMBL" id="CAJNOQ010001006">
    <property type="protein sequence ID" value="CAF0859565.1"/>
    <property type="molecule type" value="Genomic_DNA"/>
</dbReference>